<keyword evidence="5 9" id="KW-0049">Antioxidant</keyword>
<dbReference type="AlphaFoldDB" id="I0Z5M0"/>
<organism evidence="11 12">
    <name type="scientific">Coccomyxa subellipsoidea (strain C-169)</name>
    <name type="common">Green microalga</name>
    <dbReference type="NCBI Taxonomy" id="574566"/>
    <lineage>
        <taxon>Eukaryota</taxon>
        <taxon>Viridiplantae</taxon>
        <taxon>Chlorophyta</taxon>
        <taxon>core chlorophytes</taxon>
        <taxon>Trebouxiophyceae</taxon>
        <taxon>Trebouxiophyceae incertae sedis</taxon>
        <taxon>Coccomyxaceae</taxon>
        <taxon>Coccomyxa</taxon>
        <taxon>Coccomyxa subellipsoidea</taxon>
    </lineage>
</organism>
<evidence type="ECO:0000259" key="10">
    <source>
        <dbReference type="PROSITE" id="PS51352"/>
    </source>
</evidence>
<dbReference type="GO" id="GO:0045454">
    <property type="term" value="P:cell redox homeostasis"/>
    <property type="evidence" value="ECO:0007669"/>
    <property type="project" value="TreeGrafter"/>
</dbReference>
<keyword evidence="6 9" id="KW-0560">Oxidoreductase</keyword>
<dbReference type="Gene3D" id="3.40.30.10">
    <property type="entry name" value="Glutaredoxin"/>
    <property type="match status" value="1"/>
</dbReference>
<dbReference type="GO" id="GO:0034599">
    <property type="term" value="P:cellular response to oxidative stress"/>
    <property type="evidence" value="ECO:0007669"/>
    <property type="project" value="InterPro"/>
</dbReference>
<comment type="catalytic activity">
    <reaction evidence="1">
        <text>[glutaredoxin]-dithiol + a hydroperoxide = [glutaredoxin]-disulfide + an alcohol + H2O</text>
        <dbReference type="Rhea" id="RHEA:62624"/>
        <dbReference type="Rhea" id="RHEA-COMP:10729"/>
        <dbReference type="Rhea" id="RHEA-COMP:10730"/>
        <dbReference type="ChEBI" id="CHEBI:15377"/>
        <dbReference type="ChEBI" id="CHEBI:29950"/>
        <dbReference type="ChEBI" id="CHEBI:30879"/>
        <dbReference type="ChEBI" id="CHEBI:35924"/>
        <dbReference type="ChEBI" id="CHEBI:50058"/>
        <dbReference type="EC" id="1.11.1.25"/>
    </reaction>
</comment>
<dbReference type="RefSeq" id="XP_005650483.1">
    <property type="nucleotide sequence ID" value="XM_005650426.1"/>
</dbReference>
<proteinExistence type="inferred from homology"/>
<dbReference type="PANTHER" id="PTHR10430:SF16">
    <property type="entry name" value="PEROXIREDOXIN-5, MITOCHONDRIAL"/>
    <property type="match status" value="1"/>
</dbReference>
<dbReference type="KEGG" id="csl:COCSUDRAFT_52624"/>
<dbReference type="InterPro" id="IPR013740">
    <property type="entry name" value="Redoxin"/>
</dbReference>
<feature type="domain" description="Thioredoxin" evidence="10">
    <location>
        <begin position="27"/>
        <end position="185"/>
    </location>
</feature>
<evidence type="ECO:0000313" key="12">
    <source>
        <dbReference type="Proteomes" id="UP000007264"/>
    </source>
</evidence>
<dbReference type="GO" id="GO:0008379">
    <property type="term" value="F:thioredoxin peroxidase activity"/>
    <property type="evidence" value="ECO:0007669"/>
    <property type="project" value="InterPro"/>
</dbReference>
<comment type="similarity">
    <text evidence="2 9">Belongs to the peroxiredoxin family. Prx5 subfamily.</text>
</comment>
<evidence type="ECO:0000256" key="4">
    <source>
        <dbReference type="ARBA" id="ARBA00022559"/>
    </source>
</evidence>
<comment type="caution">
    <text evidence="11">The sequence shown here is derived from an EMBL/GenBank/DDBJ whole genome shotgun (WGS) entry which is preliminary data.</text>
</comment>
<evidence type="ECO:0000256" key="5">
    <source>
        <dbReference type="ARBA" id="ARBA00022862"/>
    </source>
</evidence>
<dbReference type="Proteomes" id="UP000007264">
    <property type="component" value="Unassembled WGS sequence"/>
</dbReference>
<dbReference type="SUPFAM" id="SSF52833">
    <property type="entry name" value="Thioredoxin-like"/>
    <property type="match status" value="1"/>
</dbReference>
<dbReference type="CDD" id="cd03013">
    <property type="entry name" value="PRX5_like"/>
    <property type="match status" value="1"/>
</dbReference>
<protein>
    <recommendedName>
        <fullName evidence="3 9">Glutaredoxin-dependent peroxiredoxin</fullName>
        <ecNumber evidence="3 9">1.11.1.25</ecNumber>
    </recommendedName>
</protein>
<evidence type="ECO:0000256" key="7">
    <source>
        <dbReference type="ARBA" id="ARBA00023284"/>
    </source>
</evidence>
<feature type="active site" description="Cysteine sulfenic acid (-SOH) intermediate" evidence="8">
    <location>
        <position position="71"/>
    </location>
</feature>
<name>I0Z5M0_COCSC</name>
<dbReference type="Pfam" id="PF08534">
    <property type="entry name" value="Redoxin"/>
    <property type="match status" value="1"/>
</dbReference>
<evidence type="ECO:0000256" key="3">
    <source>
        <dbReference type="ARBA" id="ARBA00013016"/>
    </source>
</evidence>
<dbReference type="EC" id="1.11.1.25" evidence="3 9"/>
<dbReference type="InterPro" id="IPR036249">
    <property type="entry name" value="Thioredoxin-like_sf"/>
</dbReference>
<evidence type="ECO:0000256" key="6">
    <source>
        <dbReference type="ARBA" id="ARBA00023002"/>
    </source>
</evidence>
<dbReference type="GO" id="GO:0005777">
    <property type="term" value="C:peroxisome"/>
    <property type="evidence" value="ECO:0007669"/>
    <property type="project" value="TreeGrafter"/>
</dbReference>
<dbReference type="InterPro" id="IPR013766">
    <property type="entry name" value="Thioredoxin_domain"/>
</dbReference>
<dbReference type="PROSITE" id="PS51352">
    <property type="entry name" value="THIOREDOXIN_2"/>
    <property type="match status" value="1"/>
</dbReference>
<keyword evidence="7 9" id="KW-0676">Redox-active center</keyword>
<dbReference type="GO" id="GO:0005739">
    <property type="term" value="C:mitochondrion"/>
    <property type="evidence" value="ECO:0007669"/>
    <property type="project" value="TreeGrafter"/>
</dbReference>
<evidence type="ECO:0000256" key="8">
    <source>
        <dbReference type="PIRSR" id="PIRSR637944-1"/>
    </source>
</evidence>
<dbReference type="GO" id="GO:0042744">
    <property type="term" value="P:hydrogen peroxide catabolic process"/>
    <property type="evidence" value="ECO:0007669"/>
    <property type="project" value="TreeGrafter"/>
</dbReference>
<dbReference type="STRING" id="574566.I0Z5M0"/>
<evidence type="ECO:0000256" key="2">
    <source>
        <dbReference type="ARBA" id="ARBA00010505"/>
    </source>
</evidence>
<dbReference type="FunFam" id="3.40.30.10:FF:000020">
    <property type="entry name" value="Peroxiredoxin"/>
    <property type="match status" value="1"/>
</dbReference>
<gene>
    <name evidence="11" type="ORF">COCSUDRAFT_52624</name>
</gene>
<dbReference type="OrthoDB" id="1882547at2759"/>
<reference evidence="11 12" key="1">
    <citation type="journal article" date="2012" name="Genome Biol.">
        <title>The genome of the polar eukaryotic microalga coccomyxa subellipsoidea reveals traits of cold adaptation.</title>
        <authorList>
            <person name="Blanc G."/>
            <person name="Agarkova I."/>
            <person name="Grimwood J."/>
            <person name="Kuo A."/>
            <person name="Brueggeman A."/>
            <person name="Dunigan D."/>
            <person name="Gurnon J."/>
            <person name="Ladunga I."/>
            <person name="Lindquist E."/>
            <person name="Lucas S."/>
            <person name="Pangilinan J."/>
            <person name="Proschold T."/>
            <person name="Salamov A."/>
            <person name="Schmutz J."/>
            <person name="Weeks D."/>
            <person name="Yamada T."/>
            <person name="Claverie J.M."/>
            <person name="Grigoriev I."/>
            <person name="Van Etten J."/>
            <person name="Lomsadze A."/>
            <person name="Borodovsky M."/>
        </authorList>
    </citation>
    <scope>NUCLEOTIDE SEQUENCE [LARGE SCALE GENOMIC DNA]</scope>
    <source>
        <strain evidence="11 12">C-169</strain>
    </source>
</reference>
<dbReference type="eggNOG" id="KOG0541">
    <property type="taxonomic scope" value="Eukaryota"/>
</dbReference>
<accession>I0Z5M0</accession>
<evidence type="ECO:0000256" key="1">
    <source>
        <dbReference type="ARBA" id="ARBA00001711"/>
    </source>
</evidence>
<keyword evidence="12" id="KW-1185">Reference proteome</keyword>
<dbReference type="PANTHER" id="PTHR10430">
    <property type="entry name" value="PEROXIREDOXIN"/>
    <property type="match status" value="1"/>
</dbReference>
<keyword evidence="4 9" id="KW-0575">Peroxidase</keyword>
<sequence length="185" mass="19620">MLRTLIFAKTLQRHLVSNSQIAKMSTIKVGDQLPDATVYEGTPKDAVKIRDLFAGKKGILFGVPGAFTPGCSKTHLPGYVGDYDKLTKAGAELIACVTVNDAFVAAAWGEANGADGKVKILADPHLELTKGLGLVLDAEGMLGTKRSKRYSAIVKDNVITHLNVEPDGSGLTCSLANVVLNQLKE</sequence>
<comment type="function">
    <text evidence="9">Thiol-specific peroxidase that catalyzes the reduction of hydrogen peroxide and organic hydroperoxides to water and alcohols, respectively. Plays a role in cell protection against oxidative stress by detoxifying peroxides.</text>
</comment>
<dbReference type="GeneID" id="17043943"/>
<dbReference type="EMBL" id="AGSI01000003">
    <property type="protein sequence ID" value="EIE25939.1"/>
    <property type="molecule type" value="Genomic_DNA"/>
</dbReference>
<evidence type="ECO:0000313" key="11">
    <source>
        <dbReference type="EMBL" id="EIE25939.1"/>
    </source>
</evidence>
<evidence type="ECO:0000256" key="9">
    <source>
        <dbReference type="RuleBase" id="RU366011"/>
    </source>
</evidence>
<dbReference type="InterPro" id="IPR037944">
    <property type="entry name" value="PRX5-like"/>
</dbReference>